<feature type="signal peptide" evidence="1">
    <location>
        <begin position="1"/>
        <end position="22"/>
    </location>
</feature>
<proteinExistence type="predicted"/>
<protein>
    <submittedName>
        <fullName evidence="2">Uncharacterized protein</fullName>
    </submittedName>
</protein>
<evidence type="ECO:0000313" key="2">
    <source>
        <dbReference type="EMBL" id="KAK6500742.1"/>
    </source>
</evidence>
<reference evidence="2 3" key="1">
    <citation type="submission" date="2019-10" db="EMBL/GenBank/DDBJ databases">
        <authorList>
            <person name="Palmer J.M."/>
        </authorList>
    </citation>
    <scope>NUCLEOTIDE SEQUENCE [LARGE SCALE GENOMIC DNA]</scope>
    <source>
        <strain evidence="2 3">TWF506</strain>
    </source>
</reference>
<dbReference type="EMBL" id="JAVHJM010000012">
    <property type="protein sequence ID" value="KAK6500742.1"/>
    <property type="molecule type" value="Genomic_DNA"/>
</dbReference>
<gene>
    <name evidence="2" type="ORF">TWF506_003506</name>
</gene>
<sequence length="75" mass="8342">MRMTPIISAVLAIISLPSTISGLCVSETDVYDLLKSLDRSYTYLMRDINLQNPAKIKQERSASLNDGGTLRIGRR</sequence>
<keyword evidence="3" id="KW-1185">Reference proteome</keyword>
<evidence type="ECO:0000256" key="1">
    <source>
        <dbReference type="SAM" id="SignalP"/>
    </source>
</evidence>
<dbReference type="Proteomes" id="UP001307849">
    <property type="component" value="Unassembled WGS sequence"/>
</dbReference>
<feature type="chain" id="PRO_5042812814" evidence="1">
    <location>
        <begin position="23"/>
        <end position="75"/>
    </location>
</feature>
<keyword evidence="1" id="KW-0732">Signal</keyword>
<name>A0AAN8MXR2_9PEZI</name>
<comment type="caution">
    <text evidence="2">The sequence shown here is derived from an EMBL/GenBank/DDBJ whole genome shotgun (WGS) entry which is preliminary data.</text>
</comment>
<dbReference type="AlphaFoldDB" id="A0AAN8MXR2"/>
<organism evidence="2 3">
    <name type="scientific">Arthrobotrys conoides</name>
    <dbReference type="NCBI Taxonomy" id="74498"/>
    <lineage>
        <taxon>Eukaryota</taxon>
        <taxon>Fungi</taxon>
        <taxon>Dikarya</taxon>
        <taxon>Ascomycota</taxon>
        <taxon>Pezizomycotina</taxon>
        <taxon>Orbiliomycetes</taxon>
        <taxon>Orbiliales</taxon>
        <taxon>Orbiliaceae</taxon>
        <taxon>Arthrobotrys</taxon>
    </lineage>
</organism>
<accession>A0AAN8MXR2</accession>
<evidence type="ECO:0000313" key="3">
    <source>
        <dbReference type="Proteomes" id="UP001307849"/>
    </source>
</evidence>